<dbReference type="InterPro" id="IPR043429">
    <property type="entry name" value="ArtM/GltK/GlnP/TcyL/YhdX-like"/>
</dbReference>
<evidence type="ECO:0000256" key="2">
    <source>
        <dbReference type="ARBA" id="ARBA00022448"/>
    </source>
</evidence>
<comment type="subcellular location">
    <subcellularLocation>
        <location evidence="1 8">Cell membrane</location>
        <topology evidence="1 8">Multi-pass membrane protein</topology>
    </subcellularLocation>
</comment>
<comment type="similarity">
    <text evidence="8">Belongs to the binding-protein-dependent transport system permease family.</text>
</comment>
<name>A0A923LF74_9FIRM</name>
<dbReference type="CDD" id="cd06261">
    <property type="entry name" value="TM_PBP2"/>
    <property type="match status" value="1"/>
</dbReference>
<gene>
    <name evidence="10" type="ORF">H8S37_01435</name>
</gene>
<feature type="transmembrane region" description="Helical" evidence="8">
    <location>
        <begin position="20"/>
        <end position="38"/>
    </location>
</feature>
<feature type="transmembrane region" description="Helical" evidence="8">
    <location>
        <begin position="84"/>
        <end position="102"/>
    </location>
</feature>
<dbReference type="InterPro" id="IPR000515">
    <property type="entry name" value="MetI-like"/>
</dbReference>
<dbReference type="GO" id="GO:0043190">
    <property type="term" value="C:ATP-binding cassette (ABC) transporter complex"/>
    <property type="evidence" value="ECO:0007669"/>
    <property type="project" value="InterPro"/>
</dbReference>
<dbReference type="PANTHER" id="PTHR30614">
    <property type="entry name" value="MEMBRANE COMPONENT OF AMINO ACID ABC TRANSPORTER"/>
    <property type="match status" value="1"/>
</dbReference>
<keyword evidence="6 8" id="KW-1133">Transmembrane helix</keyword>
<evidence type="ECO:0000256" key="3">
    <source>
        <dbReference type="ARBA" id="ARBA00022475"/>
    </source>
</evidence>
<reference evidence="10" key="1">
    <citation type="submission" date="2020-08" db="EMBL/GenBank/DDBJ databases">
        <title>Genome public.</title>
        <authorList>
            <person name="Liu C."/>
            <person name="Sun Q."/>
        </authorList>
    </citation>
    <scope>NUCLEOTIDE SEQUENCE</scope>
    <source>
        <strain evidence="10">NSJ-55</strain>
    </source>
</reference>
<keyword evidence="4 8" id="KW-0812">Transmembrane</keyword>
<feature type="domain" description="ABC transmembrane type-1" evidence="9">
    <location>
        <begin position="14"/>
        <end position="204"/>
    </location>
</feature>
<evidence type="ECO:0000256" key="8">
    <source>
        <dbReference type="RuleBase" id="RU363032"/>
    </source>
</evidence>
<dbReference type="Gene3D" id="1.10.3720.10">
    <property type="entry name" value="MetI-like"/>
    <property type="match status" value="1"/>
</dbReference>
<dbReference type="PROSITE" id="PS50928">
    <property type="entry name" value="ABC_TM1"/>
    <property type="match status" value="1"/>
</dbReference>
<keyword evidence="2 8" id="KW-0813">Transport</keyword>
<evidence type="ECO:0000313" key="11">
    <source>
        <dbReference type="Proteomes" id="UP000652477"/>
    </source>
</evidence>
<evidence type="ECO:0000313" key="10">
    <source>
        <dbReference type="EMBL" id="MBC5687598.1"/>
    </source>
</evidence>
<dbReference type="EMBL" id="JACOPF010000001">
    <property type="protein sequence ID" value="MBC5687598.1"/>
    <property type="molecule type" value="Genomic_DNA"/>
</dbReference>
<feature type="transmembrane region" description="Helical" evidence="8">
    <location>
        <begin position="50"/>
        <end position="72"/>
    </location>
</feature>
<sequence>MSFEVMLRQLLEGFGQTCLIFFLTLVFSLPLGMVVYFGRVCRIKPISWLVKIYISIMRGTPLMLQLLVWYFAPFYLWGMNIGGYKLTAILIGCSLNYAAYFAEIYRSGIESIPKGQYEAAALLGYSRQQTFFKIVLPQVVKIVLPSVTNEVITLVKDTSLVYSLSYVEMFAVAKQIAAAQTTVLPFFIAGVFYYIFNYAVAGVMELFEKRLDYYR</sequence>
<feature type="transmembrane region" description="Helical" evidence="8">
    <location>
        <begin position="176"/>
        <end position="196"/>
    </location>
</feature>
<organism evidence="10 11">
    <name type="scientific">Mediterraneibacter hominis</name>
    <dbReference type="NCBI Taxonomy" id="2763054"/>
    <lineage>
        <taxon>Bacteria</taxon>
        <taxon>Bacillati</taxon>
        <taxon>Bacillota</taxon>
        <taxon>Clostridia</taxon>
        <taxon>Lachnospirales</taxon>
        <taxon>Lachnospiraceae</taxon>
        <taxon>Mediterraneibacter</taxon>
    </lineage>
</organism>
<proteinExistence type="inferred from homology"/>
<keyword evidence="11" id="KW-1185">Reference proteome</keyword>
<dbReference type="InterPro" id="IPR010065">
    <property type="entry name" value="AA_ABC_transptr_permease_3TM"/>
</dbReference>
<evidence type="ECO:0000259" key="9">
    <source>
        <dbReference type="PROSITE" id="PS50928"/>
    </source>
</evidence>
<dbReference type="PANTHER" id="PTHR30614:SF0">
    <property type="entry name" value="L-CYSTINE TRANSPORT SYSTEM PERMEASE PROTEIN TCYL"/>
    <property type="match status" value="1"/>
</dbReference>
<dbReference type="GO" id="GO:0022857">
    <property type="term" value="F:transmembrane transporter activity"/>
    <property type="evidence" value="ECO:0007669"/>
    <property type="project" value="InterPro"/>
</dbReference>
<comment type="caution">
    <text evidence="10">The sequence shown here is derived from an EMBL/GenBank/DDBJ whole genome shotgun (WGS) entry which is preliminary data.</text>
</comment>
<dbReference type="NCBIfam" id="TIGR01726">
    <property type="entry name" value="HEQRo_perm_3TM"/>
    <property type="match status" value="1"/>
</dbReference>
<dbReference type="AlphaFoldDB" id="A0A923LF74"/>
<evidence type="ECO:0000256" key="1">
    <source>
        <dbReference type="ARBA" id="ARBA00004651"/>
    </source>
</evidence>
<evidence type="ECO:0000256" key="5">
    <source>
        <dbReference type="ARBA" id="ARBA00022970"/>
    </source>
</evidence>
<evidence type="ECO:0000256" key="4">
    <source>
        <dbReference type="ARBA" id="ARBA00022692"/>
    </source>
</evidence>
<dbReference type="GO" id="GO:0006865">
    <property type="term" value="P:amino acid transport"/>
    <property type="evidence" value="ECO:0007669"/>
    <property type="project" value="UniProtKB-KW"/>
</dbReference>
<dbReference type="InterPro" id="IPR035906">
    <property type="entry name" value="MetI-like_sf"/>
</dbReference>
<evidence type="ECO:0000256" key="7">
    <source>
        <dbReference type="ARBA" id="ARBA00023136"/>
    </source>
</evidence>
<keyword evidence="7 8" id="KW-0472">Membrane</keyword>
<dbReference type="Proteomes" id="UP000652477">
    <property type="component" value="Unassembled WGS sequence"/>
</dbReference>
<keyword evidence="5" id="KW-0029">Amino-acid transport</keyword>
<dbReference type="RefSeq" id="WP_186874278.1">
    <property type="nucleotide sequence ID" value="NZ_JACOPF010000001.1"/>
</dbReference>
<keyword evidence="3" id="KW-1003">Cell membrane</keyword>
<dbReference type="SUPFAM" id="SSF161098">
    <property type="entry name" value="MetI-like"/>
    <property type="match status" value="1"/>
</dbReference>
<dbReference type="Pfam" id="PF00528">
    <property type="entry name" value="BPD_transp_1"/>
    <property type="match status" value="1"/>
</dbReference>
<protein>
    <submittedName>
        <fullName evidence="10">Amino acid ABC transporter permease</fullName>
    </submittedName>
</protein>
<evidence type="ECO:0000256" key="6">
    <source>
        <dbReference type="ARBA" id="ARBA00022989"/>
    </source>
</evidence>
<accession>A0A923LF74</accession>